<dbReference type="OrthoDB" id="6132759at2759"/>
<dbReference type="Gene3D" id="1.20.1730.10">
    <property type="entry name" value="Sodium/glucose cotransporter"/>
    <property type="match status" value="1"/>
</dbReference>
<feature type="transmembrane region" description="Helical" evidence="2">
    <location>
        <begin position="203"/>
        <end position="224"/>
    </location>
</feature>
<keyword evidence="2" id="KW-0472">Membrane</keyword>
<feature type="non-terminal residue" evidence="3">
    <location>
        <position position="1"/>
    </location>
</feature>
<feature type="transmembrane region" description="Helical" evidence="2">
    <location>
        <begin position="176"/>
        <end position="196"/>
    </location>
</feature>
<proteinExistence type="predicted"/>
<dbReference type="PANTHER" id="PTHR46154">
    <property type="match status" value="1"/>
</dbReference>
<feature type="transmembrane region" description="Helical" evidence="2">
    <location>
        <begin position="120"/>
        <end position="139"/>
    </location>
</feature>
<organism evidence="3 4">
    <name type="scientific">Racocetra fulgida</name>
    <dbReference type="NCBI Taxonomy" id="60492"/>
    <lineage>
        <taxon>Eukaryota</taxon>
        <taxon>Fungi</taxon>
        <taxon>Fungi incertae sedis</taxon>
        <taxon>Mucoromycota</taxon>
        <taxon>Glomeromycotina</taxon>
        <taxon>Glomeromycetes</taxon>
        <taxon>Diversisporales</taxon>
        <taxon>Gigasporaceae</taxon>
        <taxon>Racocetra</taxon>
    </lineage>
</organism>
<evidence type="ECO:0000313" key="4">
    <source>
        <dbReference type="Proteomes" id="UP000789396"/>
    </source>
</evidence>
<keyword evidence="4" id="KW-1185">Reference proteome</keyword>
<dbReference type="GO" id="GO:0005886">
    <property type="term" value="C:plasma membrane"/>
    <property type="evidence" value="ECO:0007669"/>
    <property type="project" value="TreeGrafter"/>
</dbReference>
<evidence type="ECO:0000256" key="2">
    <source>
        <dbReference type="SAM" id="Phobius"/>
    </source>
</evidence>
<dbReference type="Proteomes" id="UP000789396">
    <property type="component" value="Unassembled WGS sequence"/>
</dbReference>
<dbReference type="AlphaFoldDB" id="A0A9N9NMD5"/>
<dbReference type="InterPro" id="IPR038377">
    <property type="entry name" value="Na/Glc_symporter_sf"/>
</dbReference>
<feature type="transmembrane region" description="Helical" evidence="2">
    <location>
        <begin position="74"/>
        <end position="100"/>
    </location>
</feature>
<keyword evidence="1" id="KW-0813">Transport</keyword>
<feature type="transmembrane region" description="Helical" evidence="2">
    <location>
        <begin position="151"/>
        <end position="170"/>
    </location>
</feature>
<dbReference type="EMBL" id="CAJVPZ010036504">
    <property type="protein sequence ID" value="CAG8751411.1"/>
    <property type="molecule type" value="Genomic_DNA"/>
</dbReference>
<sequence>FSSYIGSADKMYDLLVKASSRNKVPYNEDGSYVTLSSFQGLYFGIIGIIGNFGTIFADNAYWQRAIAVRTSSTVKAYLIGGLSWFAIPFTLATSMGISGIALVEDGLMDPLTDEDLSAGLVLPAAAAVLLGKLGAVAVLADEDQLNAQSYLSYIVSGIAMSVISSILHYIGVDLGYMYLFMGIITSPVVIPIFITLTCDKENLYGIIGAAILGLVAGISVWLGVAKHIFDEISIKSTGSNYPMLYGNIKVKQVLAIMASDEVYIRDESQESLDQNSTGLEKAFKCAVW</sequence>
<keyword evidence="2" id="KW-0812">Transmembrane</keyword>
<evidence type="ECO:0000256" key="1">
    <source>
        <dbReference type="ARBA" id="ARBA00022448"/>
    </source>
</evidence>
<dbReference type="GO" id="GO:0015204">
    <property type="term" value="F:urea transmembrane transporter activity"/>
    <property type="evidence" value="ECO:0007669"/>
    <property type="project" value="InterPro"/>
</dbReference>
<gene>
    <name evidence="3" type="ORF">RFULGI_LOCUS13625</name>
</gene>
<name>A0A9N9NMD5_9GLOM</name>
<accession>A0A9N9NMD5</accession>
<feature type="transmembrane region" description="Helical" evidence="2">
    <location>
        <begin position="41"/>
        <end position="62"/>
    </location>
</feature>
<dbReference type="InterPro" id="IPR031155">
    <property type="entry name" value="DUR"/>
</dbReference>
<keyword evidence="2" id="KW-1133">Transmembrane helix</keyword>
<evidence type="ECO:0000313" key="3">
    <source>
        <dbReference type="EMBL" id="CAG8751411.1"/>
    </source>
</evidence>
<comment type="caution">
    <text evidence="3">The sequence shown here is derived from an EMBL/GenBank/DDBJ whole genome shotgun (WGS) entry which is preliminary data.</text>
</comment>
<dbReference type="PANTHER" id="PTHR46154:SF4">
    <property type="entry name" value="UREA ACTIVE TRANSPORTER"/>
    <property type="match status" value="1"/>
</dbReference>
<feature type="non-terminal residue" evidence="3">
    <location>
        <position position="288"/>
    </location>
</feature>
<protein>
    <submittedName>
        <fullName evidence="3">704_t:CDS:1</fullName>
    </submittedName>
</protein>
<reference evidence="3" key="1">
    <citation type="submission" date="2021-06" db="EMBL/GenBank/DDBJ databases">
        <authorList>
            <person name="Kallberg Y."/>
            <person name="Tangrot J."/>
            <person name="Rosling A."/>
        </authorList>
    </citation>
    <scope>NUCLEOTIDE SEQUENCE</scope>
    <source>
        <strain evidence="3">IN212</strain>
    </source>
</reference>